<proteinExistence type="predicted"/>
<evidence type="ECO:0000313" key="1">
    <source>
        <dbReference type="EMBL" id="KKK78085.1"/>
    </source>
</evidence>
<feature type="non-terminal residue" evidence="1">
    <location>
        <position position="1"/>
    </location>
</feature>
<gene>
    <name evidence="1" type="ORF">LCGC14_2847080</name>
</gene>
<organism evidence="1">
    <name type="scientific">marine sediment metagenome</name>
    <dbReference type="NCBI Taxonomy" id="412755"/>
    <lineage>
        <taxon>unclassified sequences</taxon>
        <taxon>metagenomes</taxon>
        <taxon>ecological metagenomes</taxon>
    </lineage>
</organism>
<name>A0A0F8YW83_9ZZZZ</name>
<protein>
    <submittedName>
        <fullName evidence="1">Uncharacterized protein</fullName>
    </submittedName>
</protein>
<accession>A0A0F8YW83</accession>
<sequence length="62" mass="6845">SQVLLIRIKDDATGRAISWNAIFRVINVTLPVTTVSSKTMYIGCKYNTADTKWDVLAVGEEA</sequence>
<reference evidence="1" key="1">
    <citation type="journal article" date="2015" name="Nature">
        <title>Complex archaea that bridge the gap between prokaryotes and eukaryotes.</title>
        <authorList>
            <person name="Spang A."/>
            <person name="Saw J.H."/>
            <person name="Jorgensen S.L."/>
            <person name="Zaremba-Niedzwiedzka K."/>
            <person name="Martijn J."/>
            <person name="Lind A.E."/>
            <person name="van Eijk R."/>
            <person name="Schleper C."/>
            <person name="Guy L."/>
            <person name="Ettema T.J."/>
        </authorList>
    </citation>
    <scope>NUCLEOTIDE SEQUENCE</scope>
</reference>
<comment type="caution">
    <text evidence="1">The sequence shown here is derived from an EMBL/GenBank/DDBJ whole genome shotgun (WGS) entry which is preliminary data.</text>
</comment>
<dbReference type="AlphaFoldDB" id="A0A0F8YW83"/>
<dbReference type="EMBL" id="LAZR01054656">
    <property type="protein sequence ID" value="KKK78085.1"/>
    <property type="molecule type" value="Genomic_DNA"/>
</dbReference>